<dbReference type="AlphaFoldDB" id="A0A0Z8EIN9"/>
<reference evidence="3 4" key="1">
    <citation type="submission" date="2016-02" db="EMBL/GenBank/DDBJ databases">
        <authorList>
            <consortium name="Pathogen Informatics"/>
        </authorList>
    </citation>
    <scope>NUCLEOTIDE SEQUENCE [LARGE SCALE GENOMIC DNA]</scope>
    <source>
        <strain evidence="3 4">LSS23</strain>
    </source>
</reference>
<sequence>MESKIIEKVQNLLELAYDAPNDEEGQTALLMAQKLMVKHNLSMSDVTTARKIDKIGETVGTWEYRLPWWQEKLAAILGENFRCQTVRRRLRDDGITQIIFFGYQSDAELCTRVYEGAILYLKYRLKRLFPTITKTRWKDYKKSYLLGFLDGLDQRFKDQVCSSEKFALTVQVPTEVLEEQRLRMGDLKSKTIKIEIEMDLEGYVTGLEHAKETKLMSEELLQHN</sequence>
<accession>A0A0Z8EIN9</accession>
<name>A0A0Z8EIN9_STRSU</name>
<feature type="domain" description="DUF2786" evidence="1">
    <location>
        <begin position="4"/>
        <end position="43"/>
    </location>
</feature>
<dbReference type="RefSeq" id="WP_024395137.1">
    <property type="nucleotide sequence ID" value="NZ_AP023392.1"/>
</dbReference>
<dbReference type="Pfam" id="PF23771">
    <property type="entry name" value="DUF7168"/>
    <property type="match status" value="1"/>
</dbReference>
<dbReference type="EMBL" id="FIFW01000012">
    <property type="protein sequence ID" value="CYU62843.1"/>
    <property type="molecule type" value="Genomic_DNA"/>
</dbReference>
<evidence type="ECO:0000259" key="1">
    <source>
        <dbReference type="Pfam" id="PF10979"/>
    </source>
</evidence>
<proteinExistence type="predicted"/>
<gene>
    <name evidence="3" type="ORF">ERS132385_01312</name>
</gene>
<evidence type="ECO:0000259" key="2">
    <source>
        <dbReference type="Pfam" id="PF23771"/>
    </source>
</evidence>
<feature type="domain" description="DUF7168" evidence="2">
    <location>
        <begin position="58"/>
        <end position="176"/>
    </location>
</feature>
<dbReference type="InterPro" id="IPR024498">
    <property type="entry name" value="DUF2786"/>
</dbReference>
<dbReference type="InterPro" id="IPR055592">
    <property type="entry name" value="DUF7168"/>
</dbReference>
<protein>
    <submittedName>
        <fullName evidence="3">Protein of uncharacterized function (DUF2786)</fullName>
    </submittedName>
</protein>
<organism evidence="3 4">
    <name type="scientific">Streptococcus suis</name>
    <dbReference type="NCBI Taxonomy" id="1307"/>
    <lineage>
        <taxon>Bacteria</taxon>
        <taxon>Bacillati</taxon>
        <taxon>Bacillota</taxon>
        <taxon>Bacilli</taxon>
        <taxon>Lactobacillales</taxon>
        <taxon>Streptococcaceae</taxon>
        <taxon>Streptococcus</taxon>
    </lineage>
</organism>
<evidence type="ECO:0000313" key="3">
    <source>
        <dbReference type="EMBL" id="CYU62843.1"/>
    </source>
</evidence>
<evidence type="ECO:0000313" key="4">
    <source>
        <dbReference type="Proteomes" id="UP000073434"/>
    </source>
</evidence>
<dbReference type="Pfam" id="PF10979">
    <property type="entry name" value="DUF2786"/>
    <property type="match status" value="1"/>
</dbReference>
<dbReference type="Proteomes" id="UP000073434">
    <property type="component" value="Unassembled WGS sequence"/>
</dbReference>